<accession>F2NHW4</accession>
<organism evidence="1 2">
    <name type="scientific">Desulfobacca acetoxidans (strain ATCC 700848 / DSM 11109 / ASRB2)</name>
    <dbReference type="NCBI Taxonomy" id="880072"/>
    <lineage>
        <taxon>Bacteria</taxon>
        <taxon>Pseudomonadati</taxon>
        <taxon>Thermodesulfobacteriota</taxon>
        <taxon>Desulfobaccia</taxon>
        <taxon>Desulfobaccales</taxon>
        <taxon>Desulfobaccaceae</taxon>
        <taxon>Desulfobacca</taxon>
    </lineage>
</organism>
<protein>
    <submittedName>
        <fullName evidence="1">Uncharacterized protein</fullName>
    </submittedName>
</protein>
<gene>
    <name evidence="1" type="ordered locus">Desac_1597</name>
</gene>
<dbReference type="AlphaFoldDB" id="F2NHW4"/>
<dbReference type="RefSeq" id="WP_013706559.1">
    <property type="nucleotide sequence ID" value="NC_015388.1"/>
</dbReference>
<dbReference type="EMBL" id="CP002629">
    <property type="protein sequence ID" value="AEB09449.1"/>
    <property type="molecule type" value="Genomic_DNA"/>
</dbReference>
<dbReference type="STRING" id="880072.Desac_1597"/>
<reference evidence="2" key="2">
    <citation type="submission" date="2011-03" db="EMBL/GenBank/DDBJ databases">
        <title>The complete genome of Desulfobacca acetoxidans DSM 11109.</title>
        <authorList>
            <consortium name="US DOE Joint Genome Institute (JGI-PGF)"/>
            <person name="Lucas S."/>
            <person name="Copeland A."/>
            <person name="Lapidus A."/>
            <person name="Bruce D."/>
            <person name="Goodwin L."/>
            <person name="Pitluck S."/>
            <person name="Peters L."/>
            <person name="Kyrpides N."/>
            <person name="Mavromatis K."/>
            <person name="Ivanova N."/>
            <person name="Ovchinnikova G."/>
            <person name="Teshima H."/>
            <person name="Detter J.C."/>
            <person name="Han C."/>
            <person name="Land M."/>
            <person name="Hauser L."/>
            <person name="Markowitz V."/>
            <person name="Cheng J.-F."/>
            <person name="Hugenholtz P."/>
            <person name="Woyke T."/>
            <person name="Wu D."/>
            <person name="Spring S."/>
            <person name="Schueler E."/>
            <person name="Brambilla E."/>
            <person name="Klenk H.-P."/>
            <person name="Eisen J.A."/>
        </authorList>
    </citation>
    <scope>NUCLEOTIDE SEQUENCE [LARGE SCALE GENOMIC DNA]</scope>
    <source>
        <strain evidence="2">ATCC 700848 / DSM 11109 / ASRB2</strain>
    </source>
</reference>
<evidence type="ECO:0000313" key="1">
    <source>
        <dbReference type="EMBL" id="AEB09449.1"/>
    </source>
</evidence>
<dbReference type="KEGG" id="dao:Desac_1597"/>
<sequence>MVRQGVEMVDVPKNTFPQKVMISSTEFHGEMKLGRRGVMAWLTVFRQTLLPAQGFLLQLGIILPVNPIGRF</sequence>
<proteinExistence type="predicted"/>
<reference evidence="1 2" key="1">
    <citation type="journal article" date="2011" name="Stand. Genomic Sci.">
        <title>Complete genome sequence of the acetate-degrading sulfate reducer Desulfobacca acetoxidans type strain (ASRB2).</title>
        <authorList>
            <person name="Goker M."/>
            <person name="Teshima H."/>
            <person name="Lapidus A."/>
            <person name="Nolan M."/>
            <person name="Lucas S."/>
            <person name="Hammon N."/>
            <person name="Deshpande S."/>
            <person name="Cheng J.F."/>
            <person name="Tapia R."/>
            <person name="Han C."/>
            <person name="Goodwin L."/>
            <person name="Pitluck S."/>
            <person name="Huntemann M."/>
            <person name="Liolios K."/>
            <person name="Ivanova N."/>
            <person name="Pagani I."/>
            <person name="Mavromatis K."/>
            <person name="Ovchinikova G."/>
            <person name="Pati A."/>
            <person name="Chen A."/>
            <person name="Palaniappan K."/>
            <person name="Land M."/>
            <person name="Hauser L."/>
            <person name="Brambilla E.M."/>
            <person name="Rohde M."/>
            <person name="Spring S."/>
            <person name="Detter J.C."/>
            <person name="Woyke T."/>
            <person name="Bristow J."/>
            <person name="Eisen J.A."/>
            <person name="Markowitz V."/>
            <person name="Hugenholtz P."/>
            <person name="Kyrpides N.C."/>
            <person name="Klenk H.P."/>
        </authorList>
    </citation>
    <scope>NUCLEOTIDE SEQUENCE [LARGE SCALE GENOMIC DNA]</scope>
    <source>
        <strain evidence="2">ATCC 700848 / DSM 11109 / ASRB2</strain>
    </source>
</reference>
<dbReference type="Proteomes" id="UP000000483">
    <property type="component" value="Chromosome"/>
</dbReference>
<evidence type="ECO:0000313" key="2">
    <source>
        <dbReference type="Proteomes" id="UP000000483"/>
    </source>
</evidence>
<dbReference type="HOGENOM" id="CLU_2733420_0_0_7"/>
<keyword evidence="2" id="KW-1185">Reference proteome</keyword>
<name>F2NHW4_DESAR</name>